<comment type="caution">
    <text evidence="7">The sequence shown here is derived from an EMBL/GenBank/DDBJ whole genome shotgun (WGS) entry which is preliminary data.</text>
</comment>
<evidence type="ECO:0000259" key="6">
    <source>
        <dbReference type="Pfam" id="PF00724"/>
    </source>
</evidence>
<dbReference type="Pfam" id="PF00724">
    <property type="entry name" value="Oxidored_FMN"/>
    <property type="match status" value="1"/>
</dbReference>
<accession>A0A3L9LAN2</accession>
<dbReference type="Gene3D" id="3.20.20.70">
    <property type="entry name" value="Aldolase class I"/>
    <property type="match status" value="1"/>
</dbReference>
<dbReference type="CDD" id="cd02932">
    <property type="entry name" value="OYE_YqiM_FMN"/>
    <property type="match status" value="1"/>
</dbReference>
<gene>
    <name evidence="7" type="ORF">EAE32_07665</name>
</gene>
<name>A0A3L9LAN2_9MICC</name>
<keyword evidence="3" id="KW-0288">FMN</keyword>
<dbReference type="GO" id="GO:0010181">
    <property type="term" value="F:FMN binding"/>
    <property type="evidence" value="ECO:0007669"/>
    <property type="project" value="InterPro"/>
</dbReference>
<protein>
    <submittedName>
        <fullName evidence="7">NADH:flavin oxidoreductase/NADH oxidase</fullName>
    </submittedName>
</protein>
<organism evidence="7 8">
    <name type="scientific">Kocuria tytonicola</name>
    <dbReference type="NCBI Taxonomy" id="2055946"/>
    <lineage>
        <taxon>Bacteria</taxon>
        <taxon>Bacillati</taxon>
        <taxon>Actinomycetota</taxon>
        <taxon>Actinomycetes</taxon>
        <taxon>Micrococcales</taxon>
        <taxon>Micrococcaceae</taxon>
        <taxon>Kocuria</taxon>
    </lineage>
</organism>
<dbReference type="InterPro" id="IPR044152">
    <property type="entry name" value="YqjM-like"/>
</dbReference>
<dbReference type="SUPFAM" id="SSF51395">
    <property type="entry name" value="FMN-linked oxidoreductases"/>
    <property type="match status" value="1"/>
</dbReference>
<evidence type="ECO:0000256" key="3">
    <source>
        <dbReference type="ARBA" id="ARBA00022643"/>
    </source>
</evidence>
<keyword evidence="2" id="KW-0285">Flavoprotein</keyword>
<feature type="domain" description="NADH:flavin oxidoreductase/NADH oxidase N-terminal" evidence="6">
    <location>
        <begin position="5"/>
        <end position="342"/>
    </location>
</feature>
<dbReference type="RefSeq" id="WP_121864659.1">
    <property type="nucleotide sequence ID" value="NZ_RDEX01000001.1"/>
</dbReference>
<evidence type="ECO:0000256" key="4">
    <source>
        <dbReference type="ARBA" id="ARBA00022857"/>
    </source>
</evidence>
<dbReference type="AlphaFoldDB" id="A0A3L9LAN2"/>
<comment type="cofactor">
    <cofactor evidence="1">
        <name>FMN</name>
        <dbReference type="ChEBI" id="CHEBI:58210"/>
    </cofactor>
</comment>
<evidence type="ECO:0000313" key="8">
    <source>
        <dbReference type="Proteomes" id="UP000277871"/>
    </source>
</evidence>
<proteinExistence type="predicted"/>
<keyword evidence="4" id="KW-0521">NADP</keyword>
<keyword evidence="8" id="KW-1185">Reference proteome</keyword>
<evidence type="ECO:0000256" key="2">
    <source>
        <dbReference type="ARBA" id="ARBA00022630"/>
    </source>
</evidence>
<evidence type="ECO:0000256" key="1">
    <source>
        <dbReference type="ARBA" id="ARBA00001917"/>
    </source>
</evidence>
<dbReference type="InterPro" id="IPR013785">
    <property type="entry name" value="Aldolase_TIM"/>
</dbReference>
<sequence length="365" mass="38519">MHSTLFEPITLRGLTVRNRLWIPPMCQYAAFGEDGVPTDWHLVHYGSLAAGGAGAVIVETSAVVPEGRISPRDLGLWNDEQRDALARIADFAHGQGAAIGVQLAHAGRKASTHAAWGTEYPGQSLPAAKGGWQTVGPSAVAFPGLDAPEELDARGIDDLVAAFAASARRAVEAGMDFVELHGAHGYLLHEFLSPLSNERTDEHGGSLENRARLLLRVTDAVRDVIPGDMPLLVRLSATDWTDGGLTVADTSRVSGWLAVHGADLIDVSSAANVPAEIPVGPGYQVPLATEIRSTAGVPVAAVGMIDTAWQAEQIVATGLADVVLMGREALRDPHVALTAAHALGVPDAPVPGQYERAYRRPPRTR</sequence>
<dbReference type="Proteomes" id="UP000277871">
    <property type="component" value="Unassembled WGS sequence"/>
</dbReference>
<dbReference type="PANTHER" id="PTHR43303:SF4">
    <property type="entry name" value="NADPH DEHYDROGENASE C23G7.10C-RELATED"/>
    <property type="match status" value="1"/>
</dbReference>
<dbReference type="EMBL" id="RDEX01000001">
    <property type="protein sequence ID" value="RLY94979.1"/>
    <property type="molecule type" value="Genomic_DNA"/>
</dbReference>
<dbReference type="GO" id="GO:0003959">
    <property type="term" value="F:NADPH dehydrogenase activity"/>
    <property type="evidence" value="ECO:0007669"/>
    <property type="project" value="InterPro"/>
</dbReference>
<keyword evidence="5" id="KW-0560">Oxidoreductase</keyword>
<dbReference type="PANTHER" id="PTHR43303">
    <property type="entry name" value="NADPH DEHYDROGENASE C23G7.10C-RELATED"/>
    <property type="match status" value="1"/>
</dbReference>
<reference evidence="7 8" key="1">
    <citation type="submission" date="2018-10" db="EMBL/GenBank/DDBJ databases">
        <title>Kocuria tytonicola, new bacteria from the preen glands of American barn owls (Tyto furcata).</title>
        <authorList>
            <person name="Braun M.S."/>
            <person name="Wang E."/>
            <person name="Zimmermann S."/>
            <person name="Boutin S."/>
            <person name="Wagner H."/>
            <person name="Wink M."/>
        </authorList>
    </citation>
    <scope>NUCLEOTIDE SEQUENCE [LARGE SCALE GENOMIC DNA]</scope>
    <source>
        <strain evidence="7 8">473</strain>
    </source>
</reference>
<evidence type="ECO:0000313" key="7">
    <source>
        <dbReference type="EMBL" id="RLY94979.1"/>
    </source>
</evidence>
<evidence type="ECO:0000256" key="5">
    <source>
        <dbReference type="ARBA" id="ARBA00023002"/>
    </source>
</evidence>
<dbReference type="InterPro" id="IPR001155">
    <property type="entry name" value="OxRdtase_FMN_N"/>
</dbReference>
<dbReference type="GO" id="GO:0050661">
    <property type="term" value="F:NADP binding"/>
    <property type="evidence" value="ECO:0007669"/>
    <property type="project" value="InterPro"/>
</dbReference>